<sequence>MKKVMSFALASAMLAGILTGCGGNSAGSSASTAGSTGSGSAALDYPTKNVQIVIPYAPGGGSDNLVRGVIQYLDLGASAVAINVEGASGYIGALQGFNSSNDGYTIMTHNEMDLISYSMSGQAQEPLYEDLEYICDVVTDYNLLCTSPATGWTTAQEAIDYINANPGTVTVGCTGSNNVNYGTTMELLKAMGIYDKVTIVPYDGGAASETALQGGHIQLEINSLADTSAYIAADTNVPLLVCNDERIDALTDVPSTVEAGYNVTYGKPRGFFAPKGTDPAVLEYISAKMKEVCEKPEFVDAMANLGFTVSYVDGPAAKVRALAWAESLTPIFADMAQIAG</sequence>
<dbReference type="EMBL" id="VSSQ01007453">
    <property type="protein sequence ID" value="MPM35970.1"/>
    <property type="molecule type" value="Genomic_DNA"/>
</dbReference>
<dbReference type="Pfam" id="PF03401">
    <property type="entry name" value="TctC"/>
    <property type="match status" value="1"/>
</dbReference>
<dbReference type="Gene3D" id="3.40.190.150">
    <property type="entry name" value="Bordetella uptake gene, domain 1"/>
    <property type="match status" value="1"/>
</dbReference>
<dbReference type="PIRSF" id="PIRSF017082">
    <property type="entry name" value="YflP"/>
    <property type="match status" value="1"/>
</dbReference>
<evidence type="ECO:0000313" key="1">
    <source>
        <dbReference type="EMBL" id="MPM35970.1"/>
    </source>
</evidence>
<accession>A0A644Z4Z9</accession>
<dbReference type="PANTHER" id="PTHR42928">
    <property type="entry name" value="TRICARBOXYLATE-BINDING PROTEIN"/>
    <property type="match status" value="1"/>
</dbReference>
<name>A0A644Z4Z9_9ZZZZ</name>
<comment type="caution">
    <text evidence="1">The sequence shown here is derived from an EMBL/GenBank/DDBJ whole genome shotgun (WGS) entry which is preliminary data.</text>
</comment>
<dbReference type="SUPFAM" id="SSF53850">
    <property type="entry name" value="Periplasmic binding protein-like II"/>
    <property type="match status" value="1"/>
</dbReference>
<proteinExistence type="predicted"/>
<protein>
    <recommendedName>
        <fullName evidence="2">Tripartite tricarboxylate transporter substrate binding protein</fullName>
    </recommendedName>
</protein>
<evidence type="ECO:0008006" key="2">
    <source>
        <dbReference type="Google" id="ProtNLM"/>
    </source>
</evidence>
<organism evidence="1">
    <name type="scientific">bioreactor metagenome</name>
    <dbReference type="NCBI Taxonomy" id="1076179"/>
    <lineage>
        <taxon>unclassified sequences</taxon>
        <taxon>metagenomes</taxon>
        <taxon>ecological metagenomes</taxon>
    </lineage>
</organism>
<dbReference type="AlphaFoldDB" id="A0A644Z4Z9"/>
<reference evidence="1" key="1">
    <citation type="submission" date="2019-08" db="EMBL/GenBank/DDBJ databases">
        <authorList>
            <person name="Kucharzyk K."/>
            <person name="Murdoch R.W."/>
            <person name="Higgins S."/>
            <person name="Loffler F."/>
        </authorList>
    </citation>
    <scope>NUCLEOTIDE SEQUENCE</scope>
</reference>
<dbReference type="PANTHER" id="PTHR42928:SF5">
    <property type="entry name" value="BLR1237 PROTEIN"/>
    <property type="match status" value="1"/>
</dbReference>
<dbReference type="PROSITE" id="PS51257">
    <property type="entry name" value="PROKAR_LIPOPROTEIN"/>
    <property type="match status" value="1"/>
</dbReference>
<dbReference type="InterPro" id="IPR005064">
    <property type="entry name" value="BUG"/>
</dbReference>
<gene>
    <name evidence="1" type="ORF">SDC9_82564</name>
</gene>
<dbReference type="InterPro" id="IPR042100">
    <property type="entry name" value="Bug_dom1"/>
</dbReference>
<dbReference type="Gene3D" id="3.40.190.10">
    <property type="entry name" value="Periplasmic binding protein-like II"/>
    <property type="match status" value="1"/>
</dbReference>
<dbReference type="CDD" id="cd07012">
    <property type="entry name" value="PBP2_Bug_TTT"/>
    <property type="match status" value="1"/>
</dbReference>